<name>A0ABV7ILQ1_9SPHN</name>
<feature type="compositionally biased region" description="Low complexity" evidence="2">
    <location>
        <begin position="252"/>
        <end position="264"/>
    </location>
</feature>
<evidence type="ECO:0000256" key="2">
    <source>
        <dbReference type="SAM" id="MobiDB-lite"/>
    </source>
</evidence>
<sequence length="290" mass="30123">MMLTRSHARSIGWAVVLAVAFALTLALSFRVNAVRSQVRLTERHIAQLEAENGLLETEFETRANQQQLTALNEVEFGYQAPTAGQYLESERQLADLGKPRGPDAPAMIRVAAAEASPAAATVLPAMVNPLTGKALGAAPTGEAKAARVAAKPERLAERATGSGTGASLAERLSHVEQLAHVEKSPRAIDRKVIDRKVAGSDAKAGKPAAAKQAKAAVKPAKADPKAAKADPKQARAEPKQAKPAKVADPKLAKAAAQKAGAPKAVHVAVKVAVKGAGKARPGKSDRVAIE</sequence>
<organism evidence="3 4">
    <name type="scientific">Novosphingobium bradum</name>
    <dbReference type="NCBI Taxonomy" id="1737444"/>
    <lineage>
        <taxon>Bacteria</taxon>
        <taxon>Pseudomonadati</taxon>
        <taxon>Pseudomonadota</taxon>
        <taxon>Alphaproteobacteria</taxon>
        <taxon>Sphingomonadales</taxon>
        <taxon>Sphingomonadaceae</taxon>
        <taxon>Novosphingobium</taxon>
    </lineage>
</organism>
<accession>A0ABV7ILQ1</accession>
<evidence type="ECO:0000313" key="3">
    <source>
        <dbReference type="EMBL" id="MFC3173611.1"/>
    </source>
</evidence>
<dbReference type="EMBL" id="JBHRTQ010000004">
    <property type="protein sequence ID" value="MFC3173611.1"/>
    <property type="molecule type" value="Genomic_DNA"/>
</dbReference>
<dbReference type="Proteomes" id="UP001595604">
    <property type="component" value="Unassembled WGS sequence"/>
</dbReference>
<feature type="compositionally biased region" description="Low complexity" evidence="2">
    <location>
        <begin position="205"/>
        <end position="219"/>
    </location>
</feature>
<evidence type="ECO:0000256" key="1">
    <source>
        <dbReference type="SAM" id="Coils"/>
    </source>
</evidence>
<evidence type="ECO:0000313" key="4">
    <source>
        <dbReference type="Proteomes" id="UP001595604"/>
    </source>
</evidence>
<feature type="coiled-coil region" evidence="1">
    <location>
        <begin position="31"/>
        <end position="58"/>
    </location>
</feature>
<dbReference type="RefSeq" id="WP_379508988.1">
    <property type="nucleotide sequence ID" value="NZ_JBHRTQ010000004.1"/>
</dbReference>
<protein>
    <recommendedName>
        <fullName evidence="5">Cell division protein FtsL</fullName>
    </recommendedName>
</protein>
<comment type="caution">
    <text evidence="3">The sequence shown here is derived from an EMBL/GenBank/DDBJ whole genome shotgun (WGS) entry which is preliminary data.</text>
</comment>
<evidence type="ECO:0008006" key="5">
    <source>
        <dbReference type="Google" id="ProtNLM"/>
    </source>
</evidence>
<keyword evidence="1" id="KW-0175">Coiled coil</keyword>
<feature type="compositionally biased region" description="Basic and acidic residues" evidence="2">
    <location>
        <begin position="220"/>
        <end position="251"/>
    </location>
</feature>
<gene>
    <name evidence="3" type="ORF">ACFOD9_05040</name>
</gene>
<reference evidence="4" key="1">
    <citation type="journal article" date="2019" name="Int. J. Syst. Evol. Microbiol.">
        <title>The Global Catalogue of Microorganisms (GCM) 10K type strain sequencing project: providing services to taxonomists for standard genome sequencing and annotation.</title>
        <authorList>
            <consortium name="The Broad Institute Genomics Platform"/>
            <consortium name="The Broad Institute Genome Sequencing Center for Infectious Disease"/>
            <person name="Wu L."/>
            <person name="Ma J."/>
        </authorList>
    </citation>
    <scope>NUCLEOTIDE SEQUENCE [LARGE SCALE GENOMIC DNA]</scope>
    <source>
        <strain evidence="4">KCTC 42984</strain>
    </source>
</reference>
<feature type="region of interest" description="Disordered" evidence="2">
    <location>
        <begin position="199"/>
        <end position="264"/>
    </location>
</feature>
<proteinExistence type="predicted"/>
<keyword evidence="4" id="KW-1185">Reference proteome</keyword>